<evidence type="ECO:0000313" key="1">
    <source>
        <dbReference type="EMBL" id="CAG7729327.1"/>
    </source>
</evidence>
<gene>
    <name evidence="1" type="ORF">AFUS01_LOCUS18051</name>
</gene>
<accession>A0A8J2JZB9</accession>
<dbReference type="OrthoDB" id="10264956at2759"/>
<dbReference type="EMBL" id="CAJVCH010176682">
    <property type="protein sequence ID" value="CAG7729327.1"/>
    <property type="molecule type" value="Genomic_DNA"/>
</dbReference>
<reference evidence="1" key="1">
    <citation type="submission" date="2021-06" db="EMBL/GenBank/DDBJ databases">
        <authorList>
            <person name="Hodson N. C."/>
            <person name="Mongue J. A."/>
            <person name="Jaron S. K."/>
        </authorList>
    </citation>
    <scope>NUCLEOTIDE SEQUENCE</scope>
</reference>
<keyword evidence="2" id="KW-1185">Reference proteome</keyword>
<name>A0A8J2JZB9_9HEXA</name>
<feature type="non-terminal residue" evidence="1">
    <location>
        <position position="1"/>
    </location>
</feature>
<sequence length="195" mass="22810">MLDRYVIYRIVVCCLEIKATVLYPATEEDIEQYVFLLYHLIDETAEESDRNNGFPDQKQSTERIEEESTPYLLALLGITYTVCYILLTRLASKQERDPSLFGKQLFQYSFFATARFKKEIDYFGNYLVAIVKARDITSIRDLIQDRLPLLESRNENKRRQVRIEEATTSYLLALPAVLLLQSPYSFDGFRVHLLV</sequence>
<organism evidence="1 2">
    <name type="scientific">Allacma fusca</name>
    <dbReference type="NCBI Taxonomy" id="39272"/>
    <lineage>
        <taxon>Eukaryota</taxon>
        <taxon>Metazoa</taxon>
        <taxon>Ecdysozoa</taxon>
        <taxon>Arthropoda</taxon>
        <taxon>Hexapoda</taxon>
        <taxon>Collembola</taxon>
        <taxon>Symphypleona</taxon>
        <taxon>Sminthuridae</taxon>
        <taxon>Allacma</taxon>
    </lineage>
</organism>
<comment type="caution">
    <text evidence="1">The sequence shown here is derived from an EMBL/GenBank/DDBJ whole genome shotgun (WGS) entry which is preliminary data.</text>
</comment>
<protein>
    <submittedName>
        <fullName evidence="1">Uncharacterized protein</fullName>
    </submittedName>
</protein>
<proteinExistence type="predicted"/>
<evidence type="ECO:0000313" key="2">
    <source>
        <dbReference type="Proteomes" id="UP000708208"/>
    </source>
</evidence>
<dbReference type="AlphaFoldDB" id="A0A8J2JZB9"/>
<dbReference type="Proteomes" id="UP000708208">
    <property type="component" value="Unassembled WGS sequence"/>
</dbReference>